<reference evidence="8 9" key="1">
    <citation type="submission" date="2019-08" db="EMBL/GenBank/DDBJ databases">
        <title>In-depth cultivation of the pig gut microbiome towards novel bacterial diversity and tailored functional studies.</title>
        <authorList>
            <person name="Wylensek D."/>
            <person name="Hitch T.C.A."/>
            <person name="Clavel T."/>
        </authorList>
    </citation>
    <scope>NUCLEOTIDE SEQUENCE [LARGE SCALE GENOMIC DNA]</scope>
    <source>
        <strain evidence="8 9">WCA-693-APC-5D-A</strain>
    </source>
</reference>
<comment type="subunit">
    <text evidence="6">Homodimer.</text>
</comment>
<dbReference type="InterPro" id="IPR003395">
    <property type="entry name" value="RecF/RecN/SMC_N"/>
</dbReference>
<dbReference type="GO" id="GO:0006260">
    <property type="term" value="P:DNA replication"/>
    <property type="evidence" value="ECO:0007669"/>
    <property type="project" value="UniProtKB-UniRule"/>
</dbReference>
<evidence type="ECO:0000256" key="4">
    <source>
        <dbReference type="ARBA" id="ARBA00023054"/>
    </source>
</evidence>
<dbReference type="InterPro" id="IPR036277">
    <property type="entry name" value="SMC_hinge_sf"/>
</dbReference>
<comment type="domain">
    <text evidence="6">Contains large globular domains required for ATP hydrolysis at each terminus and a third globular domain forming a flexible hinge near the middle of the molecule. These domains are separated by coiled-coil structures.</text>
</comment>
<keyword evidence="9" id="KW-1185">Reference proteome</keyword>
<keyword evidence="4 6" id="KW-0175">Coiled coil</keyword>
<comment type="similarity">
    <text evidence="6">Belongs to the SMC family.</text>
</comment>
<dbReference type="SUPFAM" id="SSF75553">
    <property type="entry name" value="Smc hinge domain"/>
    <property type="match status" value="1"/>
</dbReference>
<comment type="function">
    <text evidence="6">Required for chromosome condensation and partitioning.</text>
</comment>
<keyword evidence="5 6" id="KW-0238">DNA-binding</keyword>
<dbReference type="GO" id="GO:0007062">
    <property type="term" value="P:sister chromatid cohesion"/>
    <property type="evidence" value="ECO:0007669"/>
    <property type="project" value="InterPro"/>
</dbReference>
<dbReference type="GO" id="GO:0016887">
    <property type="term" value="F:ATP hydrolysis activity"/>
    <property type="evidence" value="ECO:0007669"/>
    <property type="project" value="InterPro"/>
</dbReference>
<dbReference type="GO" id="GO:0007059">
    <property type="term" value="P:chromosome segregation"/>
    <property type="evidence" value="ECO:0007669"/>
    <property type="project" value="UniProtKB-UniRule"/>
</dbReference>
<dbReference type="PANTHER" id="PTHR43977">
    <property type="entry name" value="STRUCTURAL MAINTENANCE OF CHROMOSOMES PROTEIN 3"/>
    <property type="match status" value="1"/>
</dbReference>
<evidence type="ECO:0000259" key="7">
    <source>
        <dbReference type="SMART" id="SM00968"/>
    </source>
</evidence>
<evidence type="ECO:0000256" key="2">
    <source>
        <dbReference type="ARBA" id="ARBA00022741"/>
    </source>
</evidence>
<dbReference type="InterPro" id="IPR024704">
    <property type="entry name" value="SMC"/>
</dbReference>
<proteinExistence type="inferred from homology"/>
<protein>
    <recommendedName>
        <fullName evidence="6">Chromosome partition protein Smc</fullName>
    </recommendedName>
</protein>
<dbReference type="GO" id="GO:0005524">
    <property type="term" value="F:ATP binding"/>
    <property type="evidence" value="ECO:0007669"/>
    <property type="project" value="UniProtKB-UniRule"/>
</dbReference>
<evidence type="ECO:0000256" key="5">
    <source>
        <dbReference type="ARBA" id="ARBA00023125"/>
    </source>
</evidence>
<dbReference type="HAMAP" id="MF_01894">
    <property type="entry name" value="Smc_prok"/>
    <property type="match status" value="1"/>
</dbReference>
<comment type="subcellular location">
    <subcellularLocation>
        <location evidence="6">Cytoplasm</location>
    </subcellularLocation>
</comment>
<name>A0A6I2UE74_9FIRM</name>
<dbReference type="Pfam" id="PF06470">
    <property type="entry name" value="SMC_hinge"/>
    <property type="match status" value="1"/>
</dbReference>
<accession>A0A6I2UE74</accession>
<dbReference type="Gene3D" id="3.30.70.1620">
    <property type="match status" value="1"/>
</dbReference>
<dbReference type="SMART" id="SM00968">
    <property type="entry name" value="SMC_hinge"/>
    <property type="match status" value="1"/>
</dbReference>
<dbReference type="SUPFAM" id="SSF52540">
    <property type="entry name" value="P-loop containing nucleoside triphosphate hydrolases"/>
    <property type="match status" value="1"/>
</dbReference>
<evidence type="ECO:0000313" key="8">
    <source>
        <dbReference type="EMBL" id="MSU09853.1"/>
    </source>
</evidence>
<organism evidence="8 9">
    <name type="scientific">Anaerovibrio slackiae</name>
    <dbReference type="NCBI Taxonomy" id="2652309"/>
    <lineage>
        <taxon>Bacteria</taxon>
        <taxon>Bacillati</taxon>
        <taxon>Bacillota</taxon>
        <taxon>Negativicutes</taxon>
        <taxon>Selenomonadales</taxon>
        <taxon>Selenomonadaceae</taxon>
        <taxon>Anaerovibrio</taxon>
    </lineage>
</organism>
<dbReference type="CDD" id="cd03278">
    <property type="entry name" value="ABC_SMC_barmotin"/>
    <property type="match status" value="1"/>
</dbReference>
<dbReference type="Gene3D" id="1.20.1060.20">
    <property type="match status" value="1"/>
</dbReference>
<evidence type="ECO:0000256" key="3">
    <source>
        <dbReference type="ARBA" id="ARBA00022840"/>
    </source>
</evidence>
<dbReference type="GO" id="GO:0005737">
    <property type="term" value="C:cytoplasm"/>
    <property type="evidence" value="ECO:0007669"/>
    <property type="project" value="UniProtKB-SubCell"/>
</dbReference>
<feature type="domain" description="SMC hinge" evidence="7">
    <location>
        <begin position="430"/>
        <end position="546"/>
    </location>
</feature>
<dbReference type="GO" id="GO:0005694">
    <property type="term" value="C:chromosome"/>
    <property type="evidence" value="ECO:0007669"/>
    <property type="project" value="InterPro"/>
</dbReference>
<dbReference type="Pfam" id="PF02463">
    <property type="entry name" value="SMC_N"/>
    <property type="match status" value="1"/>
</dbReference>
<dbReference type="InterPro" id="IPR010935">
    <property type="entry name" value="SMC_hinge"/>
</dbReference>
<feature type="binding site" evidence="6">
    <location>
        <begin position="32"/>
        <end position="39"/>
    </location>
    <ligand>
        <name>ATP</name>
        <dbReference type="ChEBI" id="CHEBI:30616"/>
    </ligand>
</feature>
<dbReference type="Gene3D" id="3.40.50.300">
    <property type="entry name" value="P-loop containing nucleotide triphosphate hydrolases"/>
    <property type="match status" value="2"/>
</dbReference>
<keyword evidence="3 6" id="KW-0067">ATP-binding</keyword>
<comment type="caution">
    <text evidence="8">The sequence shown here is derived from an EMBL/GenBank/DDBJ whole genome shotgun (WGS) entry which is preliminary data.</text>
</comment>
<gene>
    <name evidence="6" type="primary">smc</name>
    <name evidence="8" type="ORF">FYJ84_12810</name>
</gene>
<dbReference type="Proteomes" id="UP000433181">
    <property type="component" value="Unassembled WGS sequence"/>
</dbReference>
<sequence length="1000" mass="112161">MQLKKLEAYGFKSFADKIEVEFDKGITAIVGPNGSGKSNISDAIKWVLGEQNVRNLRGVKAEDIIFTGSETRRQMGVAEVSLYFDNDGSLPVDFHEVVVTRRLFRTGESEFYINKSRCRLKDITNLFADSGIGHDSMGIISQNKMDEILNARPEEKRLFFEEAAGITKYRNRKKEAMRKLDDTEGNLQRVYDILGEIENQLEPLRISAEKAARHQELQGELKSFQLAGLYHRFLELKGRRQGFDSAIQEKKDQELAANTAVQLIEGRTVRLDGEILELEKQLEALAAKRSEIHGRIEAADSEIKVLEERRRQGKANRRRHQQMLKELAATAEEARQNVELLAKAEARAKEKQQEAEQTVAANRQRAKELRTQLMAMKGQRDELAGRMQAAERNIHTTGSRVQVLERLQNSYEGFGRAVKAVLKSQQPWRSGVCGAVAELLQVPGQYVTAMEVALGGSQQNIVTEDTDTAKAAIEMLKRDRLGRATFLPLSSITVRQNRENIPAGAKGVLGWANELAGTEPKYGKVADFLLGRTLVMDTLDNALALNRQLGQRLRIVTLEGELLSPGGALAGGSQQNRESSFLNRREEIRQLQESLAGFEQEKEKLAAGIAGIARQYDALDREADELASATNKLETEKAVLEQQAIRSKEQILLRQRELQRCENSSRQQSDELAALEKELSDSMESIASLMETSQLENRRFAAADQEHKAVYQQRMNRLSDKKNNDKEVREAHGRLADIQNQLHQIELNASKVDYDIEQCQQEMLSKYGLVPERAAEEAPDLEPGELKKKLRSLEHELNALGAVNPNAPQEYADLQQRHGFLSGNAEDLEKAKADLMQLIGEMEATMTKQFREAFIKINDFFGEIFVQLFGGGQAKIQLTDKENVLESGVNIMVTVPGKKTQNLSVLSGGERALTVVALLFSFLKYRPAPFSVLDEIDAPLDEANIGRFGTFLKEYAEHTQFIIVTHRKGTMESADTMYGVTIEDAGVSKVLSVKLQDYEE</sequence>
<dbReference type="FunFam" id="3.40.50.300:FF:000984">
    <property type="entry name" value="Chromosome partition protein Smc"/>
    <property type="match status" value="1"/>
</dbReference>
<dbReference type="GeneID" id="96779806"/>
<dbReference type="InterPro" id="IPR027417">
    <property type="entry name" value="P-loop_NTPase"/>
</dbReference>
<keyword evidence="1 6" id="KW-0963">Cytoplasm</keyword>
<dbReference type="EMBL" id="VUNR01000037">
    <property type="protein sequence ID" value="MSU09853.1"/>
    <property type="molecule type" value="Genomic_DNA"/>
</dbReference>
<keyword evidence="2 6" id="KW-0547">Nucleotide-binding</keyword>
<feature type="coiled-coil region" evidence="6">
    <location>
        <begin position="268"/>
        <end position="393"/>
    </location>
</feature>
<evidence type="ECO:0000256" key="1">
    <source>
        <dbReference type="ARBA" id="ARBA00022490"/>
    </source>
</evidence>
<dbReference type="GO" id="GO:0003677">
    <property type="term" value="F:DNA binding"/>
    <property type="evidence" value="ECO:0007669"/>
    <property type="project" value="UniProtKB-UniRule"/>
</dbReference>
<dbReference type="AlphaFoldDB" id="A0A6I2UE74"/>
<dbReference type="GO" id="GO:0030261">
    <property type="term" value="P:chromosome condensation"/>
    <property type="evidence" value="ECO:0007669"/>
    <property type="project" value="InterPro"/>
</dbReference>
<evidence type="ECO:0000256" key="6">
    <source>
        <dbReference type="HAMAP-Rule" id="MF_01894"/>
    </source>
</evidence>
<evidence type="ECO:0000313" key="9">
    <source>
        <dbReference type="Proteomes" id="UP000433181"/>
    </source>
</evidence>
<feature type="coiled-coil region" evidence="6">
    <location>
        <begin position="581"/>
        <end position="692"/>
    </location>
</feature>
<dbReference type="RefSeq" id="WP_154408016.1">
    <property type="nucleotide sequence ID" value="NZ_VUNR01000037.1"/>
</dbReference>
<dbReference type="InterPro" id="IPR011890">
    <property type="entry name" value="SMC_prok"/>
</dbReference>
<dbReference type="PIRSF" id="PIRSF005719">
    <property type="entry name" value="SMC"/>
    <property type="match status" value="1"/>
</dbReference>